<keyword evidence="2" id="KW-0732">Signal</keyword>
<accession>A0A8B6BEG0</accession>
<comment type="caution">
    <text evidence="3">The sequence shown here is derived from an EMBL/GenBank/DDBJ whole genome shotgun (WGS) entry which is preliminary data.</text>
</comment>
<evidence type="ECO:0000313" key="3">
    <source>
        <dbReference type="EMBL" id="VDH89442.1"/>
    </source>
</evidence>
<dbReference type="Proteomes" id="UP000596742">
    <property type="component" value="Unassembled WGS sequence"/>
</dbReference>
<evidence type="ECO:0000313" key="4">
    <source>
        <dbReference type="Proteomes" id="UP000596742"/>
    </source>
</evidence>
<sequence>MILVIFVSLFCYGFLLDGTKPPTPTTGSVLTDAHYDFVMQFVIQERQSRLQLQKEVKQLQQQLLATQTDLSNKINTLDQCTTAERNHIDNLNNKTSVLEDKLNSLTKNIDAIKLQNNQLVLENKQIRNDSKRLEIEVSNLNKLQSVSDMRVISNLQNQTNNLEQEIQETNSRQSVISSEANARKQDFIALFQKLQMTESELHSNVDRLGNKASETDKNVNNTAASLTRRIQNIETLTNNTIKKLESTF</sequence>
<feature type="chain" id="PRO_5032450477" evidence="2">
    <location>
        <begin position="19"/>
        <end position="248"/>
    </location>
</feature>
<dbReference type="EMBL" id="UYJE01000044">
    <property type="protein sequence ID" value="VDH89442.1"/>
    <property type="molecule type" value="Genomic_DNA"/>
</dbReference>
<proteinExistence type="predicted"/>
<evidence type="ECO:0000256" key="2">
    <source>
        <dbReference type="SAM" id="SignalP"/>
    </source>
</evidence>
<keyword evidence="1" id="KW-0175">Coiled coil</keyword>
<reference evidence="3" key="1">
    <citation type="submission" date="2018-11" db="EMBL/GenBank/DDBJ databases">
        <authorList>
            <person name="Alioto T."/>
            <person name="Alioto T."/>
        </authorList>
    </citation>
    <scope>NUCLEOTIDE SEQUENCE</scope>
</reference>
<organism evidence="3 4">
    <name type="scientific">Mytilus galloprovincialis</name>
    <name type="common">Mediterranean mussel</name>
    <dbReference type="NCBI Taxonomy" id="29158"/>
    <lineage>
        <taxon>Eukaryota</taxon>
        <taxon>Metazoa</taxon>
        <taxon>Spiralia</taxon>
        <taxon>Lophotrochozoa</taxon>
        <taxon>Mollusca</taxon>
        <taxon>Bivalvia</taxon>
        <taxon>Autobranchia</taxon>
        <taxon>Pteriomorphia</taxon>
        <taxon>Mytilida</taxon>
        <taxon>Mytiloidea</taxon>
        <taxon>Mytilidae</taxon>
        <taxon>Mytilinae</taxon>
        <taxon>Mytilus</taxon>
    </lineage>
</organism>
<feature type="coiled-coil region" evidence="1">
    <location>
        <begin position="42"/>
        <end position="172"/>
    </location>
</feature>
<evidence type="ECO:0000256" key="1">
    <source>
        <dbReference type="SAM" id="Coils"/>
    </source>
</evidence>
<keyword evidence="4" id="KW-1185">Reference proteome</keyword>
<gene>
    <name evidence="3" type="ORF">MGAL_10B034730</name>
</gene>
<dbReference type="AlphaFoldDB" id="A0A8B6BEG0"/>
<protein>
    <submittedName>
        <fullName evidence="3">Uncharacterized protein</fullName>
    </submittedName>
</protein>
<name>A0A8B6BEG0_MYTGA</name>
<dbReference type="Gene3D" id="1.10.287.1490">
    <property type="match status" value="1"/>
</dbReference>
<feature type="signal peptide" evidence="2">
    <location>
        <begin position="1"/>
        <end position="18"/>
    </location>
</feature>